<dbReference type="SUPFAM" id="SSF54631">
    <property type="entry name" value="CBS-domain pair"/>
    <property type="match status" value="1"/>
</dbReference>
<evidence type="ECO:0000256" key="8">
    <source>
        <dbReference type="ARBA" id="ARBA00023214"/>
    </source>
</evidence>
<dbReference type="Gene3D" id="1.10.3080.10">
    <property type="entry name" value="Clc chloride channel"/>
    <property type="match status" value="1"/>
</dbReference>
<dbReference type="STRING" id="111780.Sta7437_1238"/>
<evidence type="ECO:0000256" key="7">
    <source>
        <dbReference type="ARBA" id="ARBA00023173"/>
    </source>
</evidence>
<keyword evidence="14" id="KW-1185">Reference proteome</keyword>
<accession>K9XQL0</accession>
<dbReference type="InterPro" id="IPR046342">
    <property type="entry name" value="CBS_dom_sf"/>
</dbReference>
<evidence type="ECO:0000256" key="6">
    <source>
        <dbReference type="ARBA" id="ARBA00023136"/>
    </source>
</evidence>
<dbReference type="InterPro" id="IPR014743">
    <property type="entry name" value="Cl-channel_core"/>
</dbReference>
<dbReference type="eggNOG" id="COG0038">
    <property type="taxonomic scope" value="Bacteria"/>
</dbReference>
<keyword evidence="9" id="KW-0407">Ion channel</keyword>
<keyword evidence="5" id="KW-0406">Ion transport</keyword>
<keyword evidence="2" id="KW-0813">Transport</keyword>
<feature type="transmembrane region" description="Helical" evidence="11">
    <location>
        <begin position="389"/>
        <end position="412"/>
    </location>
</feature>
<dbReference type="Pfam" id="PF00654">
    <property type="entry name" value="Voltage_CLC"/>
    <property type="match status" value="1"/>
</dbReference>
<feature type="transmembrane region" description="Helical" evidence="11">
    <location>
        <begin position="419"/>
        <end position="436"/>
    </location>
</feature>
<reference evidence="14" key="1">
    <citation type="journal article" date="2013" name="Proc. Natl. Acad. Sci. U.S.A.">
        <title>Improving the coverage of the cyanobacterial phylum using diversity-driven genome sequencing.</title>
        <authorList>
            <person name="Shih P.M."/>
            <person name="Wu D."/>
            <person name="Latifi A."/>
            <person name="Axen S.D."/>
            <person name="Fewer D.P."/>
            <person name="Talla E."/>
            <person name="Calteau A."/>
            <person name="Cai F."/>
            <person name="Tandeau de Marsac N."/>
            <person name="Rippka R."/>
            <person name="Herdman M."/>
            <person name="Sivonen K."/>
            <person name="Coursin T."/>
            <person name="Laurent T."/>
            <person name="Goodwin L."/>
            <person name="Nolan M."/>
            <person name="Davenport K.W."/>
            <person name="Han C.S."/>
            <person name="Rubin E.M."/>
            <person name="Eisen J.A."/>
            <person name="Woyke T."/>
            <person name="Gugger M."/>
            <person name="Kerfeld C.A."/>
        </authorList>
    </citation>
    <scope>NUCLEOTIDE SEQUENCE [LARGE SCALE GENOMIC DNA]</scope>
    <source>
        <strain evidence="14">ATCC 29371 / PCC 7437</strain>
    </source>
</reference>
<dbReference type="SMART" id="SM00116">
    <property type="entry name" value="CBS"/>
    <property type="match status" value="2"/>
</dbReference>
<dbReference type="OrthoDB" id="9812438at2"/>
<dbReference type="PROSITE" id="PS51371">
    <property type="entry name" value="CBS"/>
    <property type="match status" value="2"/>
</dbReference>
<feature type="transmembrane region" description="Helical" evidence="11">
    <location>
        <begin position="349"/>
        <end position="369"/>
    </location>
</feature>
<comment type="subcellular location">
    <subcellularLocation>
        <location evidence="1">Membrane</location>
        <topology evidence="1">Multi-pass membrane protein</topology>
    </subcellularLocation>
</comment>
<sequence length="630" mass="67452">MTTTIPESKVLLPVKSKQFSLSDRFTSLLNRLQPSSELIVLIAALLIGGGSGLTMVVFHQLINLCESLSFDLLLGTISVWGGWTLVLIPILGGLIVGLMRWRYPEILGQEFSALLTNPRVQVISPLRPIVKMLAAAISLGTGASLGPESPSVEIGSNIGILLGQLFQVSKERYRLLLGAGVAAGLAAGFNAPIAGVFFALEVVLGTSFTSPAVGLILLSAVFSAIASRIFLGVHPAFNLPAYQVNSHWEWLFYLGLGILASLVALAYTQAIRLTQACFQEKWLQKLPTVIKPVLGGLVVGSIGLQLPQILGVGYGTLEVILTGESFSLSLLCLLLVVKLLTTAISLGSGLVGGVFAPAMFLGACLGSIYGNLLSNFLPADQLIIAPQAYAIVGMAAVLAASVKAPLTAIILLFELTRNYLIILPAMVTVGVAVWMVEQIEAQSAVAGLNFQQMGMNLDKQDEVDKLEQVTVAEVMKTSYLALAEGTTTLAAGQKMIQTQSHTALVFDCQEKLIGVVTLADIKKAIFKLQHQSADFSLFEQKIADICTLEILYAYADESLKEVLERMGTRGLYLLPVVSRDRPREVLGIIDRNQILLASDLVETQAALLPYLTESLTSTKVDLISSEEVKT</sequence>
<evidence type="ECO:0000313" key="13">
    <source>
        <dbReference type="EMBL" id="AFZ34808.1"/>
    </source>
</evidence>
<dbReference type="HOGENOM" id="CLU_015263_5_1_3"/>
<dbReference type="PANTHER" id="PTHR43427:SF6">
    <property type="entry name" value="CHLORIDE CHANNEL PROTEIN CLC-E"/>
    <property type="match status" value="1"/>
</dbReference>
<evidence type="ECO:0000259" key="12">
    <source>
        <dbReference type="PROSITE" id="PS51371"/>
    </source>
</evidence>
<evidence type="ECO:0000256" key="5">
    <source>
        <dbReference type="ARBA" id="ARBA00023065"/>
    </source>
</evidence>
<feature type="transmembrane region" description="Helical" evidence="11">
    <location>
        <begin position="175"/>
        <end position="200"/>
    </location>
</feature>
<dbReference type="PRINTS" id="PR00762">
    <property type="entry name" value="CLCHANNEL"/>
</dbReference>
<dbReference type="RefSeq" id="WP_015192481.1">
    <property type="nucleotide sequence ID" value="NC_019748.1"/>
</dbReference>
<dbReference type="PANTHER" id="PTHR43427">
    <property type="entry name" value="CHLORIDE CHANNEL PROTEIN CLC-E"/>
    <property type="match status" value="1"/>
</dbReference>
<dbReference type="InterPro" id="IPR001807">
    <property type="entry name" value="ClC"/>
</dbReference>
<name>K9XQL0_STAC7</name>
<evidence type="ECO:0000256" key="3">
    <source>
        <dbReference type="ARBA" id="ARBA00022692"/>
    </source>
</evidence>
<dbReference type="EMBL" id="CP003653">
    <property type="protein sequence ID" value="AFZ34808.1"/>
    <property type="molecule type" value="Genomic_DNA"/>
</dbReference>
<evidence type="ECO:0000256" key="11">
    <source>
        <dbReference type="SAM" id="Phobius"/>
    </source>
</evidence>
<organism evidence="13 14">
    <name type="scientific">Stanieria cyanosphaera (strain ATCC 29371 / PCC 7437)</name>
    <dbReference type="NCBI Taxonomy" id="111780"/>
    <lineage>
        <taxon>Bacteria</taxon>
        <taxon>Bacillati</taxon>
        <taxon>Cyanobacteriota</taxon>
        <taxon>Cyanophyceae</taxon>
        <taxon>Pleurocapsales</taxon>
        <taxon>Dermocarpellaceae</taxon>
        <taxon>Stanieria</taxon>
    </lineage>
</organism>
<feature type="transmembrane region" description="Helical" evidence="11">
    <location>
        <begin position="250"/>
        <end position="268"/>
    </location>
</feature>
<keyword evidence="7" id="KW-0869">Chloride channel</keyword>
<evidence type="ECO:0000313" key="14">
    <source>
        <dbReference type="Proteomes" id="UP000010473"/>
    </source>
</evidence>
<dbReference type="SUPFAM" id="SSF81340">
    <property type="entry name" value="Clc chloride channel"/>
    <property type="match status" value="1"/>
</dbReference>
<dbReference type="eggNOG" id="COG0517">
    <property type="taxonomic scope" value="Bacteria"/>
</dbReference>
<proteinExistence type="predicted"/>
<keyword evidence="6 11" id="KW-0472">Membrane</keyword>
<gene>
    <name evidence="13" type="ordered locus">Sta7437_1238</name>
</gene>
<dbReference type="GO" id="GO:0034707">
    <property type="term" value="C:chloride channel complex"/>
    <property type="evidence" value="ECO:0007669"/>
    <property type="project" value="UniProtKB-KW"/>
</dbReference>
<feature type="domain" description="CBS" evidence="12">
    <location>
        <begin position="475"/>
        <end position="532"/>
    </location>
</feature>
<evidence type="ECO:0000256" key="10">
    <source>
        <dbReference type="PROSITE-ProRule" id="PRU00703"/>
    </source>
</evidence>
<keyword evidence="3 11" id="KW-0812">Transmembrane</keyword>
<feature type="transmembrane region" description="Helical" evidence="11">
    <location>
        <begin position="319"/>
        <end position="337"/>
    </location>
</feature>
<dbReference type="KEGG" id="scs:Sta7437_1238"/>
<dbReference type="PATRIC" id="fig|111780.3.peg.1288"/>
<protein>
    <submittedName>
        <fullName evidence="13">Cl-channel voltage-gated family protein</fullName>
    </submittedName>
</protein>
<keyword evidence="10" id="KW-0129">CBS domain</keyword>
<dbReference type="Gene3D" id="3.10.580.10">
    <property type="entry name" value="CBS-domain"/>
    <property type="match status" value="1"/>
</dbReference>
<dbReference type="CDD" id="cd00400">
    <property type="entry name" value="Voltage_gated_ClC"/>
    <property type="match status" value="1"/>
</dbReference>
<dbReference type="InterPro" id="IPR050368">
    <property type="entry name" value="ClC-type_chloride_channel"/>
</dbReference>
<dbReference type="Pfam" id="PF00571">
    <property type="entry name" value="CBS"/>
    <property type="match status" value="2"/>
</dbReference>
<evidence type="ECO:0000256" key="2">
    <source>
        <dbReference type="ARBA" id="ARBA00022448"/>
    </source>
</evidence>
<feature type="transmembrane region" description="Helical" evidence="11">
    <location>
        <begin position="38"/>
        <end position="58"/>
    </location>
</feature>
<dbReference type="InterPro" id="IPR000644">
    <property type="entry name" value="CBS_dom"/>
</dbReference>
<keyword evidence="4 11" id="KW-1133">Transmembrane helix</keyword>
<feature type="transmembrane region" description="Helical" evidence="11">
    <location>
        <begin position="70"/>
        <end position="99"/>
    </location>
</feature>
<evidence type="ECO:0000256" key="1">
    <source>
        <dbReference type="ARBA" id="ARBA00004141"/>
    </source>
</evidence>
<dbReference type="AlphaFoldDB" id="K9XQL0"/>
<evidence type="ECO:0000256" key="4">
    <source>
        <dbReference type="ARBA" id="ARBA00022989"/>
    </source>
</evidence>
<dbReference type="GO" id="GO:0005254">
    <property type="term" value="F:chloride channel activity"/>
    <property type="evidence" value="ECO:0007669"/>
    <property type="project" value="UniProtKB-KW"/>
</dbReference>
<evidence type="ECO:0000256" key="9">
    <source>
        <dbReference type="ARBA" id="ARBA00023303"/>
    </source>
</evidence>
<dbReference type="Proteomes" id="UP000010473">
    <property type="component" value="Chromosome"/>
</dbReference>
<feature type="domain" description="CBS" evidence="12">
    <location>
        <begin position="545"/>
        <end position="607"/>
    </location>
</feature>
<keyword evidence="8" id="KW-0868">Chloride</keyword>
<feature type="transmembrane region" description="Helical" evidence="11">
    <location>
        <begin position="212"/>
        <end position="230"/>
    </location>
</feature>